<proteinExistence type="predicted"/>
<dbReference type="Pfam" id="PF10722">
    <property type="entry name" value="YbjN"/>
    <property type="match status" value="1"/>
</dbReference>
<dbReference type="Proteomes" id="UP001500839">
    <property type="component" value="Unassembled WGS sequence"/>
</dbReference>
<comment type="caution">
    <text evidence="2">The sequence shown here is derived from an EMBL/GenBank/DDBJ whole genome shotgun (WGS) entry which is preliminary data.</text>
</comment>
<gene>
    <name evidence="2" type="ORF">GCM10023353_29820</name>
</gene>
<dbReference type="EMBL" id="BAABKQ010000001">
    <property type="protein sequence ID" value="GAA4820093.1"/>
    <property type="molecule type" value="Genomic_DNA"/>
</dbReference>
<protein>
    <recommendedName>
        <fullName evidence="4">YbjN domain-containing protein</fullName>
    </recommendedName>
</protein>
<dbReference type="RefSeq" id="WP_200173720.1">
    <property type="nucleotide sequence ID" value="NZ_BAABKQ010000001.1"/>
</dbReference>
<evidence type="ECO:0008006" key="4">
    <source>
        <dbReference type="Google" id="ProtNLM"/>
    </source>
</evidence>
<accession>A0ABP9D219</accession>
<feature type="region of interest" description="Disordered" evidence="1">
    <location>
        <begin position="177"/>
        <end position="211"/>
    </location>
</feature>
<dbReference type="InterPro" id="IPR019660">
    <property type="entry name" value="Put_sensory_transdc_reg_YbjN"/>
</dbReference>
<evidence type="ECO:0000313" key="2">
    <source>
        <dbReference type="EMBL" id="GAA4820093.1"/>
    </source>
</evidence>
<feature type="compositionally biased region" description="Gly residues" evidence="1">
    <location>
        <begin position="202"/>
        <end position="211"/>
    </location>
</feature>
<evidence type="ECO:0000256" key="1">
    <source>
        <dbReference type="SAM" id="MobiDB-lite"/>
    </source>
</evidence>
<evidence type="ECO:0000313" key="3">
    <source>
        <dbReference type="Proteomes" id="UP001500839"/>
    </source>
</evidence>
<dbReference type="SUPFAM" id="SSF69635">
    <property type="entry name" value="Type III secretory system chaperone-like"/>
    <property type="match status" value="1"/>
</dbReference>
<sequence>MDGEAGARTVDDAIALIGGALDASGIDYTCPEGPHFVLTLPGERKLKTTCLLTVGVHGVRVEAFVARHPDEDHGAVYKWLLRRNRHLFGVHYTIDKIGDIYLVGRISMDALGSDELDRVLGQVLEAADGDFNTILELGFHTSIRREWRWRTVRGESLRNLAAFEHLVTDDDRAAAARGEIGRAGEPPRSVVTEAGSAPASGPGAGDGQDLG</sequence>
<dbReference type="Gene3D" id="3.30.1460.10">
    <property type="match status" value="1"/>
</dbReference>
<reference evidence="3" key="1">
    <citation type="journal article" date="2019" name="Int. J. Syst. Evol. Microbiol.">
        <title>The Global Catalogue of Microorganisms (GCM) 10K type strain sequencing project: providing services to taxonomists for standard genome sequencing and annotation.</title>
        <authorList>
            <consortium name="The Broad Institute Genomics Platform"/>
            <consortium name="The Broad Institute Genome Sequencing Center for Infectious Disease"/>
            <person name="Wu L."/>
            <person name="Ma J."/>
        </authorList>
    </citation>
    <scope>NUCLEOTIDE SEQUENCE [LARGE SCALE GENOMIC DNA]</scope>
    <source>
        <strain evidence="3">JCM 18542</strain>
    </source>
</reference>
<organism evidence="2 3">
    <name type="scientific">Tomitella cavernea</name>
    <dbReference type="NCBI Taxonomy" id="1387982"/>
    <lineage>
        <taxon>Bacteria</taxon>
        <taxon>Bacillati</taxon>
        <taxon>Actinomycetota</taxon>
        <taxon>Actinomycetes</taxon>
        <taxon>Mycobacteriales</taxon>
        <taxon>Tomitella</taxon>
    </lineage>
</organism>
<name>A0ABP9D219_9ACTN</name>
<keyword evidence="3" id="KW-1185">Reference proteome</keyword>